<keyword evidence="1" id="KW-0812">Transmembrane</keyword>
<gene>
    <name evidence="3" type="primary">blaR1_3</name>
    <name evidence="3" type="ORF">K227x_43210</name>
</gene>
<accession>A0A517NFK5</accession>
<evidence type="ECO:0000256" key="1">
    <source>
        <dbReference type="SAM" id="Phobius"/>
    </source>
</evidence>
<reference evidence="3 4" key="1">
    <citation type="submission" date="2019-02" db="EMBL/GenBank/DDBJ databases">
        <title>Deep-cultivation of Planctomycetes and their phenomic and genomic characterization uncovers novel biology.</title>
        <authorList>
            <person name="Wiegand S."/>
            <person name="Jogler M."/>
            <person name="Boedeker C."/>
            <person name="Pinto D."/>
            <person name="Vollmers J."/>
            <person name="Rivas-Marin E."/>
            <person name="Kohn T."/>
            <person name="Peeters S.H."/>
            <person name="Heuer A."/>
            <person name="Rast P."/>
            <person name="Oberbeckmann S."/>
            <person name="Bunk B."/>
            <person name="Jeske O."/>
            <person name="Meyerdierks A."/>
            <person name="Storesund J.E."/>
            <person name="Kallscheuer N."/>
            <person name="Luecker S."/>
            <person name="Lage O.M."/>
            <person name="Pohl T."/>
            <person name="Merkel B.J."/>
            <person name="Hornburger P."/>
            <person name="Mueller R.-W."/>
            <person name="Bruemmer F."/>
            <person name="Labrenz M."/>
            <person name="Spormann A.M."/>
            <person name="Op den Camp H."/>
            <person name="Overmann J."/>
            <person name="Amann R."/>
            <person name="Jetten M.S.M."/>
            <person name="Mascher T."/>
            <person name="Medema M.H."/>
            <person name="Devos D.P."/>
            <person name="Kaster A.-K."/>
            <person name="Ovreas L."/>
            <person name="Rohde M."/>
            <person name="Galperin M.Y."/>
            <person name="Jogler C."/>
        </authorList>
    </citation>
    <scope>NUCLEOTIDE SEQUENCE [LARGE SCALE GENOMIC DNA]</scope>
    <source>
        <strain evidence="3 4">K22_7</strain>
    </source>
</reference>
<dbReference type="InterPro" id="IPR008756">
    <property type="entry name" value="Peptidase_M56"/>
</dbReference>
<feature type="transmembrane region" description="Helical" evidence="1">
    <location>
        <begin position="38"/>
        <end position="58"/>
    </location>
</feature>
<keyword evidence="4" id="KW-1185">Reference proteome</keyword>
<dbReference type="Pfam" id="PF05569">
    <property type="entry name" value="Peptidase_M56"/>
    <property type="match status" value="1"/>
</dbReference>
<dbReference type="PANTHER" id="PTHR34978:SF3">
    <property type="entry name" value="SLR0241 PROTEIN"/>
    <property type="match status" value="1"/>
</dbReference>
<name>A0A517NFK5_9BACT</name>
<evidence type="ECO:0000313" key="4">
    <source>
        <dbReference type="Proteomes" id="UP000318538"/>
    </source>
</evidence>
<dbReference type="AlphaFoldDB" id="A0A517NFK5"/>
<evidence type="ECO:0000313" key="3">
    <source>
        <dbReference type="EMBL" id="QDT05916.1"/>
    </source>
</evidence>
<dbReference type="CDD" id="cd07341">
    <property type="entry name" value="M56_BlaR1_MecR1_like"/>
    <property type="match status" value="1"/>
</dbReference>
<dbReference type="Proteomes" id="UP000318538">
    <property type="component" value="Chromosome"/>
</dbReference>
<feature type="transmembrane region" description="Helical" evidence="1">
    <location>
        <begin position="292"/>
        <end position="317"/>
    </location>
</feature>
<protein>
    <submittedName>
        <fullName evidence="3">Regulatory protein BlaR1</fullName>
    </submittedName>
</protein>
<evidence type="ECO:0000259" key="2">
    <source>
        <dbReference type="Pfam" id="PF05569"/>
    </source>
</evidence>
<feature type="transmembrane region" description="Helical" evidence="1">
    <location>
        <begin position="85"/>
        <end position="106"/>
    </location>
</feature>
<feature type="transmembrane region" description="Helical" evidence="1">
    <location>
        <begin position="12"/>
        <end position="31"/>
    </location>
</feature>
<sequence length="363" mass="40652">MDALLGFETVTAILLQVALVVSATVALQSWVGDARSGCRLWTTCFILLLALVTASLTLPHRRLLGFPEFVSPAWTRTWIGWQQPVFFACAVLWGTGVVVMLIQRVVRWGTLSRFLRDQCTPLTASQQTLLSTTLVPSDVSVLVSDHVEGPFCWQLHRPVIVLPSYILDDDATMLEHVLVHELAHLQTKHPMQHFLQGTCSVLFWFHPAVWWAAGKAELTREYLCDEMAAGKDGRYAAYLRTLVKIAERCSARCCSATPIGTLAFGNQPSALILRSNRIVSLAAGFRRPRYRAWVGCAALWMIALLASQVCLPVNAMASNRSGWSPWPTWTASVLHDCGIHVRDFESFDQRSQWDEVFKTSHHH</sequence>
<keyword evidence="1" id="KW-0472">Membrane</keyword>
<dbReference type="KEGG" id="rlc:K227x_43210"/>
<keyword evidence="1" id="KW-1133">Transmembrane helix</keyword>
<dbReference type="InterPro" id="IPR052173">
    <property type="entry name" value="Beta-lactam_resp_regulator"/>
</dbReference>
<dbReference type="EMBL" id="CP036525">
    <property type="protein sequence ID" value="QDT05916.1"/>
    <property type="molecule type" value="Genomic_DNA"/>
</dbReference>
<organism evidence="3 4">
    <name type="scientific">Rubripirellula lacrimiformis</name>
    <dbReference type="NCBI Taxonomy" id="1930273"/>
    <lineage>
        <taxon>Bacteria</taxon>
        <taxon>Pseudomonadati</taxon>
        <taxon>Planctomycetota</taxon>
        <taxon>Planctomycetia</taxon>
        <taxon>Pirellulales</taxon>
        <taxon>Pirellulaceae</taxon>
        <taxon>Rubripirellula</taxon>
    </lineage>
</organism>
<dbReference type="RefSeq" id="WP_145172272.1">
    <property type="nucleotide sequence ID" value="NZ_CP036525.1"/>
</dbReference>
<dbReference type="OrthoDB" id="291597at2"/>
<proteinExistence type="predicted"/>
<feature type="domain" description="Peptidase M56" evidence="2">
    <location>
        <begin position="88"/>
        <end position="250"/>
    </location>
</feature>
<dbReference type="PANTHER" id="PTHR34978">
    <property type="entry name" value="POSSIBLE SENSOR-TRANSDUCER PROTEIN BLAR"/>
    <property type="match status" value="1"/>
</dbReference>